<evidence type="ECO:0000256" key="1">
    <source>
        <dbReference type="SAM" id="MobiDB-lite"/>
    </source>
</evidence>
<reference evidence="2 3" key="1">
    <citation type="journal article" date="2023" name="Insect Mol. Biol.">
        <title>Genome sequencing provides insights into the evolution of gene families encoding plant cell wall-degrading enzymes in longhorned beetles.</title>
        <authorList>
            <person name="Shin N.R."/>
            <person name="Okamura Y."/>
            <person name="Kirsch R."/>
            <person name="Pauchet Y."/>
        </authorList>
    </citation>
    <scope>NUCLEOTIDE SEQUENCE [LARGE SCALE GENOMIC DNA]</scope>
    <source>
        <strain evidence="2">EAD_L_NR</strain>
    </source>
</reference>
<feature type="compositionally biased region" description="Acidic residues" evidence="1">
    <location>
        <begin position="76"/>
        <end position="86"/>
    </location>
</feature>
<feature type="compositionally biased region" description="Basic residues" evidence="1">
    <location>
        <begin position="41"/>
        <end position="52"/>
    </location>
</feature>
<comment type="caution">
    <text evidence="2">The sequence shown here is derived from an EMBL/GenBank/DDBJ whole genome shotgun (WGS) entry which is preliminary data.</text>
</comment>
<proteinExistence type="predicted"/>
<gene>
    <name evidence="2" type="ORF">NQ315_006920</name>
</gene>
<sequence>MSDEEVQTKKGRKVAAESTKRPKKEAKSSEPKDDGDAPPVKRGRGRPKGSIKKKTDTKPKANGVGRRGRSKKDQEEKEDTTEEEENGEKSSANEEEDEEDD</sequence>
<keyword evidence="3" id="KW-1185">Reference proteome</keyword>
<feature type="compositionally biased region" description="Basic and acidic residues" evidence="1">
    <location>
        <begin position="14"/>
        <end position="35"/>
    </location>
</feature>
<organism evidence="2 3">
    <name type="scientific">Exocentrus adspersus</name>
    <dbReference type="NCBI Taxonomy" id="1586481"/>
    <lineage>
        <taxon>Eukaryota</taxon>
        <taxon>Metazoa</taxon>
        <taxon>Ecdysozoa</taxon>
        <taxon>Arthropoda</taxon>
        <taxon>Hexapoda</taxon>
        <taxon>Insecta</taxon>
        <taxon>Pterygota</taxon>
        <taxon>Neoptera</taxon>
        <taxon>Endopterygota</taxon>
        <taxon>Coleoptera</taxon>
        <taxon>Polyphaga</taxon>
        <taxon>Cucujiformia</taxon>
        <taxon>Chrysomeloidea</taxon>
        <taxon>Cerambycidae</taxon>
        <taxon>Lamiinae</taxon>
        <taxon>Acanthocinini</taxon>
        <taxon>Exocentrus</taxon>
    </lineage>
</organism>
<evidence type="ECO:0000313" key="2">
    <source>
        <dbReference type="EMBL" id="KAJ8924136.1"/>
    </source>
</evidence>
<protein>
    <submittedName>
        <fullName evidence="2">Uncharacterized protein</fullName>
    </submittedName>
</protein>
<dbReference type="Proteomes" id="UP001159042">
    <property type="component" value="Unassembled WGS sequence"/>
</dbReference>
<dbReference type="EMBL" id="JANEYG010000003">
    <property type="protein sequence ID" value="KAJ8924136.1"/>
    <property type="molecule type" value="Genomic_DNA"/>
</dbReference>
<feature type="region of interest" description="Disordered" evidence="1">
    <location>
        <begin position="1"/>
        <end position="101"/>
    </location>
</feature>
<accession>A0AAV8WC21</accession>
<evidence type="ECO:0000313" key="3">
    <source>
        <dbReference type="Proteomes" id="UP001159042"/>
    </source>
</evidence>
<name>A0AAV8WC21_9CUCU</name>
<dbReference type="AlphaFoldDB" id="A0AAV8WC21"/>